<evidence type="ECO:0000256" key="3">
    <source>
        <dbReference type="ARBA" id="ARBA00022781"/>
    </source>
</evidence>
<evidence type="ECO:0000313" key="9">
    <source>
        <dbReference type="Proteomes" id="UP000050816"/>
    </source>
</evidence>
<dbReference type="InterPro" id="IPR026015">
    <property type="entry name" value="ATP_synth_OSCP/delta_N_sf"/>
</dbReference>
<dbReference type="RefSeq" id="WP_019205291.1">
    <property type="nucleotide sequence ID" value="NZ_AZFK01000011.1"/>
</dbReference>
<reference evidence="8 9" key="1">
    <citation type="journal article" date="2015" name="Genome Announc.">
        <title>Expanding the biotechnology potential of lactobacilli through comparative genomics of 213 strains and associated genera.</title>
        <authorList>
            <person name="Sun Z."/>
            <person name="Harris H.M."/>
            <person name="McCann A."/>
            <person name="Guo C."/>
            <person name="Argimon S."/>
            <person name="Zhang W."/>
            <person name="Yang X."/>
            <person name="Jeffery I.B."/>
            <person name="Cooney J.C."/>
            <person name="Kagawa T.F."/>
            <person name="Liu W."/>
            <person name="Song Y."/>
            <person name="Salvetti E."/>
            <person name="Wrobel A."/>
            <person name="Rasinkangas P."/>
            <person name="Parkhill J."/>
            <person name="Rea M.C."/>
            <person name="O'Sullivan O."/>
            <person name="Ritari J."/>
            <person name="Douillard F.P."/>
            <person name="Paul Ross R."/>
            <person name="Yang R."/>
            <person name="Briner A.E."/>
            <person name="Felis G.E."/>
            <person name="de Vos W.M."/>
            <person name="Barrangou R."/>
            <person name="Klaenhammer T.R."/>
            <person name="Caufield P.W."/>
            <person name="Cui Y."/>
            <person name="Zhang H."/>
            <person name="O'Toole P.W."/>
        </authorList>
    </citation>
    <scope>NUCLEOTIDE SEQUENCE [LARGE SCALE GENOMIC DNA]</scope>
    <source>
        <strain evidence="8 9">DSM 15946</strain>
    </source>
</reference>
<comment type="function">
    <text evidence="7">This protein is part of the stalk that links CF(0) to CF(1). It either transmits conformational changes from CF(0) to CF(1) or is implicated in proton conduction.</text>
</comment>
<keyword evidence="5 7" id="KW-0472">Membrane</keyword>
<keyword evidence="3 7" id="KW-0375">Hydrogen ion transport</keyword>
<accession>A0A0R1UFG4</accession>
<sequence length="180" mass="20485">MSLDLQTVANRYARALFELADQQGELEQVHQELMSLREIFQANPRLATLLTSIKLSLSQKESLVQALQQGASQLTTNLIQMVFDYGRMNAMVAIIDEFERRYDQQNKRVHADVVTAVQLDEPRRAQLKQNLLTRYGAKEIVLHETVDESILGGVIVTAQHKTLDGSLKSKIEQIRRLLVK</sequence>
<gene>
    <name evidence="7" type="primary">atpH</name>
    <name evidence="8" type="ORF">FC43_GL000438</name>
</gene>
<dbReference type="AlphaFoldDB" id="A0A0R1UFG4"/>
<dbReference type="GO" id="GO:0046933">
    <property type="term" value="F:proton-transporting ATP synthase activity, rotational mechanism"/>
    <property type="evidence" value="ECO:0007669"/>
    <property type="project" value="UniProtKB-UniRule"/>
</dbReference>
<evidence type="ECO:0000256" key="4">
    <source>
        <dbReference type="ARBA" id="ARBA00023065"/>
    </source>
</evidence>
<comment type="subcellular location">
    <subcellularLocation>
        <location evidence="7">Cell membrane</location>
        <topology evidence="7">Peripheral membrane protein</topology>
    </subcellularLocation>
    <subcellularLocation>
        <location evidence="1">Membrane</location>
    </subcellularLocation>
</comment>
<evidence type="ECO:0000256" key="6">
    <source>
        <dbReference type="ARBA" id="ARBA00023310"/>
    </source>
</evidence>
<evidence type="ECO:0000256" key="1">
    <source>
        <dbReference type="ARBA" id="ARBA00004370"/>
    </source>
</evidence>
<keyword evidence="7" id="KW-0139">CF(1)</keyword>
<dbReference type="GeneID" id="82933078"/>
<protein>
    <recommendedName>
        <fullName evidence="7">ATP synthase subunit delta</fullName>
    </recommendedName>
    <alternativeName>
        <fullName evidence="7">ATP synthase F(1) sector subunit delta</fullName>
    </alternativeName>
    <alternativeName>
        <fullName evidence="7">F-type ATPase subunit delta</fullName>
        <shortName evidence="7">F-ATPase subunit delta</shortName>
    </alternativeName>
</protein>
<dbReference type="PRINTS" id="PR00125">
    <property type="entry name" value="ATPASEDELTA"/>
</dbReference>
<organism evidence="8 9">
    <name type="scientific">Limosilactobacillus ingluviei DSM 15946</name>
    <dbReference type="NCBI Taxonomy" id="1423760"/>
    <lineage>
        <taxon>Bacteria</taxon>
        <taxon>Bacillati</taxon>
        <taxon>Bacillota</taxon>
        <taxon>Bacilli</taxon>
        <taxon>Lactobacillales</taxon>
        <taxon>Lactobacillaceae</taxon>
        <taxon>Limosilactobacillus</taxon>
    </lineage>
</organism>
<evidence type="ECO:0000256" key="2">
    <source>
        <dbReference type="ARBA" id="ARBA00022448"/>
    </source>
</evidence>
<dbReference type="Gene3D" id="1.10.520.20">
    <property type="entry name" value="N-terminal domain of the delta subunit of the F1F0-ATP synthase"/>
    <property type="match status" value="1"/>
</dbReference>
<dbReference type="HAMAP" id="MF_01416">
    <property type="entry name" value="ATP_synth_delta_bact"/>
    <property type="match status" value="1"/>
</dbReference>
<comment type="caution">
    <text evidence="8">The sequence shown here is derived from an EMBL/GenBank/DDBJ whole genome shotgun (WGS) entry which is preliminary data.</text>
</comment>
<comment type="similarity">
    <text evidence="7">Belongs to the ATPase delta chain family.</text>
</comment>
<dbReference type="GO" id="GO:0005886">
    <property type="term" value="C:plasma membrane"/>
    <property type="evidence" value="ECO:0007669"/>
    <property type="project" value="UniProtKB-SubCell"/>
</dbReference>
<dbReference type="GO" id="GO:0045259">
    <property type="term" value="C:proton-transporting ATP synthase complex"/>
    <property type="evidence" value="ECO:0007669"/>
    <property type="project" value="UniProtKB-KW"/>
</dbReference>
<keyword evidence="2 7" id="KW-0813">Transport</keyword>
<keyword evidence="6 7" id="KW-0066">ATP synthesis</keyword>
<comment type="function">
    <text evidence="7">F(1)F(0) ATP synthase produces ATP from ADP in the presence of a proton or sodium gradient. F-type ATPases consist of two structural domains, F(1) containing the extramembraneous catalytic core and F(0) containing the membrane proton channel, linked together by a central stalk and a peripheral stalk. During catalysis, ATP synthesis in the catalytic domain of F(1) is coupled via a rotary mechanism of the central stalk subunits to proton translocation.</text>
</comment>
<dbReference type="Proteomes" id="UP000050816">
    <property type="component" value="Unassembled WGS sequence"/>
</dbReference>
<dbReference type="InterPro" id="IPR000711">
    <property type="entry name" value="ATPase_OSCP/dsu"/>
</dbReference>
<proteinExistence type="inferred from homology"/>
<dbReference type="EMBL" id="AZFK01000011">
    <property type="protein sequence ID" value="KRL92093.1"/>
    <property type="molecule type" value="Genomic_DNA"/>
</dbReference>
<dbReference type="PANTHER" id="PTHR11910">
    <property type="entry name" value="ATP SYNTHASE DELTA CHAIN"/>
    <property type="match status" value="1"/>
</dbReference>
<evidence type="ECO:0000313" key="8">
    <source>
        <dbReference type="EMBL" id="KRL92093.1"/>
    </source>
</evidence>
<evidence type="ECO:0000256" key="7">
    <source>
        <dbReference type="HAMAP-Rule" id="MF_01416"/>
    </source>
</evidence>
<dbReference type="NCBIfam" id="TIGR01145">
    <property type="entry name" value="ATP_synt_delta"/>
    <property type="match status" value="1"/>
</dbReference>
<dbReference type="PATRIC" id="fig|1423760.3.peg.457"/>
<keyword evidence="4 7" id="KW-0406">Ion transport</keyword>
<keyword evidence="7" id="KW-1003">Cell membrane</keyword>
<dbReference type="SUPFAM" id="SSF47928">
    <property type="entry name" value="N-terminal domain of the delta subunit of the F1F0-ATP synthase"/>
    <property type="match status" value="1"/>
</dbReference>
<evidence type="ECO:0000256" key="5">
    <source>
        <dbReference type="ARBA" id="ARBA00023136"/>
    </source>
</evidence>
<dbReference type="Pfam" id="PF00213">
    <property type="entry name" value="OSCP"/>
    <property type="match status" value="1"/>
</dbReference>
<name>A0A0R1UFG4_9LACO</name>